<evidence type="ECO:0000256" key="3">
    <source>
        <dbReference type="ARBA" id="ARBA00022806"/>
    </source>
</evidence>
<evidence type="ECO:0000313" key="8">
    <source>
        <dbReference type="Proteomes" id="UP001432180"/>
    </source>
</evidence>
<evidence type="ECO:0000256" key="4">
    <source>
        <dbReference type="ARBA" id="ARBA00022840"/>
    </source>
</evidence>
<feature type="domain" description="Helicase ATP-binding" evidence="5">
    <location>
        <begin position="99"/>
        <end position="270"/>
    </location>
</feature>
<evidence type="ECO:0000259" key="5">
    <source>
        <dbReference type="PROSITE" id="PS51192"/>
    </source>
</evidence>
<gene>
    <name evidence="7" type="primary">rapA_5</name>
    <name evidence="7" type="ORF">Thiowin_03014</name>
</gene>
<dbReference type="InterPro" id="IPR038718">
    <property type="entry name" value="SNF2-like_sf"/>
</dbReference>
<organism evidence="7 8">
    <name type="scientific">Thiorhodovibrio winogradskyi</name>
    <dbReference type="NCBI Taxonomy" id="77007"/>
    <lineage>
        <taxon>Bacteria</taxon>
        <taxon>Pseudomonadati</taxon>
        <taxon>Pseudomonadota</taxon>
        <taxon>Gammaproteobacteria</taxon>
        <taxon>Chromatiales</taxon>
        <taxon>Chromatiaceae</taxon>
        <taxon>Thiorhodovibrio</taxon>
    </lineage>
</organism>
<dbReference type="Pfam" id="PF00271">
    <property type="entry name" value="Helicase_C"/>
    <property type="match status" value="1"/>
</dbReference>
<keyword evidence="8" id="KW-1185">Reference proteome</keyword>
<protein>
    <submittedName>
        <fullName evidence="7">RNA polymerase-associated protein RapA</fullName>
        <ecNumber evidence="7">3.6.4.-</ecNumber>
    </submittedName>
</protein>
<evidence type="ECO:0000256" key="1">
    <source>
        <dbReference type="ARBA" id="ARBA00022741"/>
    </source>
</evidence>
<proteinExistence type="predicted"/>
<evidence type="ECO:0000256" key="2">
    <source>
        <dbReference type="ARBA" id="ARBA00022801"/>
    </source>
</evidence>
<dbReference type="Gene3D" id="3.40.50.10810">
    <property type="entry name" value="Tandem AAA-ATPase domain"/>
    <property type="match status" value="1"/>
</dbReference>
<dbReference type="EMBL" id="CP121472">
    <property type="protein sequence ID" value="WPL17966.1"/>
    <property type="molecule type" value="Genomic_DNA"/>
</dbReference>
<dbReference type="SMART" id="SM00490">
    <property type="entry name" value="HELICc"/>
    <property type="match status" value="1"/>
</dbReference>
<name>A0ABZ0SD25_9GAMM</name>
<reference evidence="7 8" key="1">
    <citation type="journal article" date="2023" name="Microorganisms">
        <title>Thiorhodovibrio frisius and Trv. litoralis spp. nov., Two Novel Members from a Clade of Fastidious Purple Sulfur Bacteria That Exhibit Unique Red-Shifted Light-Harvesting Capabilities.</title>
        <authorList>
            <person name="Methner A."/>
            <person name="Kuzyk S.B."/>
            <person name="Petersen J."/>
            <person name="Bauer S."/>
            <person name="Brinkmann H."/>
            <person name="Sichau K."/>
            <person name="Wanner G."/>
            <person name="Wolf J."/>
            <person name="Neumann-Schaal M."/>
            <person name="Henke P."/>
            <person name="Tank M."/>
            <person name="Sproer C."/>
            <person name="Bunk B."/>
            <person name="Overmann J."/>
        </authorList>
    </citation>
    <scope>NUCLEOTIDE SEQUENCE [LARGE SCALE GENOMIC DNA]</scope>
    <source>
        <strain evidence="7 8">DSM 6702</strain>
    </source>
</reference>
<keyword evidence="1" id="KW-0547">Nucleotide-binding</keyword>
<dbReference type="CDD" id="cd18793">
    <property type="entry name" value="SF2_C_SNF"/>
    <property type="match status" value="1"/>
</dbReference>
<dbReference type="GO" id="GO:0016787">
    <property type="term" value="F:hydrolase activity"/>
    <property type="evidence" value="ECO:0007669"/>
    <property type="project" value="UniProtKB-KW"/>
</dbReference>
<dbReference type="PROSITE" id="PS51192">
    <property type="entry name" value="HELICASE_ATP_BIND_1"/>
    <property type="match status" value="1"/>
</dbReference>
<dbReference type="RefSeq" id="WP_328983763.1">
    <property type="nucleotide sequence ID" value="NZ_CP121472.1"/>
</dbReference>
<dbReference type="Pfam" id="PF00176">
    <property type="entry name" value="SNF2-rel_dom"/>
    <property type="match status" value="1"/>
</dbReference>
<keyword evidence="3" id="KW-0347">Helicase</keyword>
<dbReference type="CDD" id="cd18011">
    <property type="entry name" value="DEXDc_RapA"/>
    <property type="match status" value="1"/>
</dbReference>
<dbReference type="SUPFAM" id="SSF52540">
    <property type="entry name" value="P-loop containing nucleoside triphosphate hydrolases"/>
    <property type="match status" value="2"/>
</dbReference>
<evidence type="ECO:0000313" key="7">
    <source>
        <dbReference type="EMBL" id="WPL17966.1"/>
    </source>
</evidence>
<dbReference type="SMART" id="SM00487">
    <property type="entry name" value="DEXDc"/>
    <property type="match status" value="1"/>
</dbReference>
<accession>A0ABZ0SD25</accession>
<evidence type="ECO:0000259" key="6">
    <source>
        <dbReference type="PROSITE" id="PS51194"/>
    </source>
</evidence>
<feature type="domain" description="Helicase C-terminal" evidence="6">
    <location>
        <begin position="443"/>
        <end position="616"/>
    </location>
</feature>
<sequence>MFENGQQVHHPQFGTGSVLLDQGQTVVVRFGERIESCEASALGSRLSLADAVRVRRWSSPLDVTLKAQAAAIRSLNDAWGVFSRSHIDLLPHQLWVCYRALQRWPLRMLIADDVGLGKTIEAGLILSALLASDKVRRVLILTPAGLVEQWQYRLKSLFDIRCSLYRPEVDRPRADFWSVHNQVVASLPTMRLDRGGRHERLLEAESWDLLIVDEAHHLNADQDTGTTLGFRLVEQLLNQGRVTSCLFFTGTPHRGKPFGFWSLMSLLDPDRFSPRRPDHEQLPHLRDYLIRNFKPKVTDMRGQPLFQPITNRPETYSYSQAETDFYAKLTDFIVAGNAYASSLDRSGAQQVNLVLIAMQKIASSSVAAIRSALRKRVSTIEVEIRNHQSQQQDSADAFEDEDQDLLAAWERWTREARFKLFSEELPNLQELLAAAETIGDESKITRIAELIAEQFPDRAILLFTEYKATQALMVSTLMARFGEDAVGFINGDDRLPGVTLPSGRETQLSRRREDTADAFNAGRLRFLVSTEAGGEGIDLQARCHTLIHVDLPWNPMRLHQRVGRLNRYGQTYPVEVITVRNPATVESRIWNKLEHKLTHIMRALGHAMDEPEDMLQMVLGMARPELFNQIFAEGQQVRQDRFDDWFDAKTRSLGGQSALNTVMDLVGHCQSFDLSQLEDVPKKDLPDLIAFFHGALIRNKRRPEQDSGVFSFKTPEAWLNSPGVRTRYEGLTFSRQAATAEQAKRIIGVGHQVFDEALAQALEREASLAPLREIEQPLAILTVLDAVTGGQSQVRQVIVGVTQTANGDFQILKDDEVLDILNRRKPGSADADDQPTEIASATITAWIDQARETAKKEVKALLLPFKHPIIGDFALFWPGNTKG</sequence>
<dbReference type="Gene3D" id="3.40.50.300">
    <property type="entry name" value="P-loop containing nucleotide triphosphate hydrolases"/>
    <property type="match status" value="1"/>
</dbReference>
<dbReference type="PANTHER" id="PTHR10799">
    <property type="entry name" value="SNF2/RAD54 HELICASE FAMILY"/>
    <property type="match status" value="1"/>
</dbReference>
<dbReference type="InterPro" id="IPR027417">
    <property type="entry name" value="P-loop_NTPase"/>
</dbReference>
<dbReference type="InterPro" id="IPR001650">
    <property type="entry name" value="Helicase_C-like"/>
</dbReference>
<keyword evidence="4" id="KW-0067">ATP-binding</keyword>
<dbReference type="PROSITE" id="PS51194">
    <property type="entry name" value="HELICASE_CTER"/>
    <property type="match status" value="1"/>
</dbReference>
<dbReference type="InterPro" id="IPR014001">
    <property type="entry name" value="Helicase_ATP-bd"/>
</dbReference>
<dbReference type="InterPro" id="IPR000330">
    <property type="entry name" value="SNF2_N"/>
</dbReference>
<dbReference type="InterPro" id="IPR057342">
    <property type="entry name" value="DEXDc_RapA"/>
</dbReference>
<dbReference type="EC" id="3.6.4.-" evidence="7"/>
<dbReference type="InterPro" id="IPR049730">
    <property type="entry name" value="SNF2/RAD54-like_C"/>
</dbReference>
<keyword evidence="2 7" id="KW-0378">Hydrolase</keyword>
<dbReference type="Proteomes" id="UP001432180">
    <property type="component" value="Chromosome"/>
</dbReference>